<protein>
    <submittedName>
        <fullName evidence="1">Uncharacterized protein</fullName>
    </submittedName>
</protein>
<name>A0A163BXM4_9FLAO</name>
<reference evidence="1 2" key="1">
    <citation type="submission" date="2016-01" db="EMBL/GenBank/DDBJ databases">
        <title>The draft genome sequence of Aquimarina sp. RZW4-3-2.</title>
        <authorList>
            <person name="Wang Y."/>
        </authorList>
    </citation>
    <scope>NUCLEOTIDE SEQUENCE [LARGE SCALE GENOMIC DNA]</scope>
    <source>
        <strain evidence="1 2">RZW4-3-2</strain>
    </source>
</reference>
<comment type="caution">
    <text evidence="1">The sequence shown here is derived from an EMBL/GenBank/DDBJ whole genome shotgun (WGS) entry which is preliminary data.</text>
</comment>
<proteinExistence type="predicted"/>
<dbReference type="OrthoDB" id="9924168at2"/>
<dbReference type="RefSeq" id="WP_066308615.1">
    <property type="nucleotide sequence ID" value="NZ_LQRT01000002.1"/>
</dbReference>
<keyword evidence="2" id="KW-1185">Reference proteome</keyword>
<dbReference type="EMBL" id="LQRT01000002">
    <property type="protein sequence ID" value="KZS41877.1"/>
    <property type="molecule type" value="Genomic_DNA"/>
</dbReference>
<gene>
    <name evidence="1" type="ORF">AWE51_00075</name>
</gene>
<dbReference type="AlphaFoldDB" id="A0A163BXM4"/>
<dbReference type="Proteomes" id="UP000076715">
    <property type="component" value="Unassembled WGS sequence"/>
</dbReference>
<evidence type="ECO:0000313" key="1">
    <source>
        <dbReference type="EMBL" id="KZS41877.1"/>
    </source>
</evidence>
<sequence>MKLAYRDKKGRFIKDGQKLKFKLKDNAEKSGFKEFDGLVRFVSGMMGYYSPEEQRVVPFRELYQNHIIENAEIIN</sequence>
<accession>A0A163BXM4</accession>
<dbReference type="STRING" id="1642818.AWE51_00075"/>
<organism evidence="1 2">
    <name type="scientific">Aquimarina aggregata</name>
    <dbReference type="NCBI Taxonomy" id="1642818"/>
    <lineage>
        <taxon>Bacteria</taxon>
        <taxon>Pseudomonadati</taxon>
        <taxon>Bacteroidota</taxon>
        <taxon>Flavobacteriia</taxon>
        <taxon>Flavobacteriales</taxon>
        <taxon>Flavobacteriaceae</taxon>
        <taxon>Aquimarina</taxon>
    </lineage>
</organism>
<evidence type="ECO:0000313" key="2">
    <source>
        <dbReference type="Proteomes" id="UP000076715"/>
    </source>
</evidence>